<dbReference type="AlphaFoldDB" id="A0A848GRC4"/>
<sequence>MNSGIDMKYVQERYEKMSNNELIYLVTQNAGGLTAEALDIAKNEIRKRGLNPRFSKALDVQNKTYTIEEIDSYCNLINNLNCPICDSVSEKLNATLTAEVMSFIIITQYKKKIHVGCPDCLDELNNSALNKTIALGWWGFPWGIIRSIQAITLNIKSKRSNHMDSPNQFLRSFILSNIGQLEVHKGDRTNLRHVIAKVLE</sequence>
<name>A0A848GRC4_9BACT</name>
<keyword evidence="2" id="KW-1185">Reference proteome</keyword>
<comment type="caution">
    <text evidence="1">The sequence shown here is derived from an EMBL/GenBank/DDBJ whole genome shotgun (WGS) entry which is preliminary data.</text>
</comment>
<evidence type="ECO:0000313" key="2">
    <source>
        <dbReference type="Proteomes" id="UP000583266"/>
    </source>
</evidence>
<reference evidence="1 2" key="1">
    <citation type="submission" date="2020-04" db="EMBL/GenBank/DDBJ databases">
        <title>Chitinophaga sp. G-6-1-13 sp. nov., isolated from soil.</title>
        <authorList>
            <person name="Dahal R.H."/>
            <person name="Chaudhary D.K."/>
        </authorList>
    </citation>
    <scope>NUCLEOTIDE SEQUENCE [LARGE SCALE GENOMIC DNA]</scope>
    <source>
        <strain evidence="1 2">G-6-1-13</strain>
    </source>
</reference>
<gene>
    <name evidence="1" type="ORF">HHL17_20650</name>
</gene>
<evidence type="ECO:0000313" key="1">
    <source>
        <dbReference type="EMBL" id="NML39622.1"/>
    </source>
</evidence>
<dbReference type="Proteomes" id="UP000583266">
    <property type="component" value="Unassembled WGS sequence"/>
</dbReference>
<protein>
    <submittedName>
        <fullName evidence="1">Uncharacterized protein</fullName>
    </submittedName>
</protein>
<proteinExistence type="predicted"/>
<accession>A0A848GRC4</accession>
<organism evidence="1 2">
    <name type="scientific">Chitinophaga fulva</name>
    <dbReference type="NCBI Taxonomy" id="2728842"/>
    <lineage>
        <taxon>Bacteria</taxon>
        <taxon>Pseudomonadati</taxon>
        <taxon>Bacteroidota</taxon>
        <taxon>Chitinophagia</taxon>
        <taxon>Chitinophagales</taxon>
        <taxon>Chitinophagaceae</taxon>
        <taxon>Chitinophaga</taxon>
    </lineage>
</organism>
<dbReference type="EMBL" id="JABBGC010000002">
    <property type="protein sequence ID" value="NML39622.1"/>
    <property type="molecule type" value="Genomic_DNA"/>
</dbReference>
<dbReference type="RefSeq" id="WP_169226685.1">
    <property type="nucleotide sequence ID" value="NZ_JABBGC010000002.1"/>
</dbReference>